<feature type="transmembrane region" description="Helical" evidence="7">
    <location>
        <begin position="374"/>
        <end position="392"/>
    </location>
</feature>
<dbReference type="AlphaFoldDB" id="A0ABD6FFA2"/>
<keyword evidence="4 7" id="KW-0812">Transmembrane</keyword>
<feature type="transmembrane region" description="Helical" evidence="7">
    <location>
        <begin position="149"/>
        <end position="170"/>
    </location>
</feature>
<name>A0ABD6FFA2_9PSEU</name>
<keyword evidence="3" id="KW-1003">Cell membrane</keyword>
<comment type="caution">
    <text evidence="9">The sequence shown here is derived from an EMBL/GenBank/DDBJ whole genome shotgun (WGS) entry which is preliminary data.</text>
</comment>
<proteinExistence type="inferred from homology"/>
<dbReference type="GO" id="GO:0005886">
    <property type="term" value="C:plasma membrane"/>
    <property type="evidence" value="ECO:0007669"/>
    <property type="project" value="UniProtKB-SubCell"/>
</dbReference>
<dbReference type="InterPro" id="IPR024962">
    <property type="entry name" value="YukD-like"/>
</dbReference>
<gene>
    <name evidence="9" type="primary">eccD</name>
    <name evidence="9" type="ORF">DIU77_010995</name>
</gene>
<evidence type="ECO:0000256" key="6">
    <source>
        <dbReference type="ARBA" id="ARBA00023136"/>
    </source>
</evidence>
<evidence type="ECO:0000256" key="7">
    <source>
        <dbReference type="SAM" id="Phobius"/>
    </source>
</evidence>
<dbReference type="Proteomes" id="UP000249324">
    <property type="component" value="Unassembled WGS sequence"/>
</dbReference>
<feature type="transmembrane region" description="Helical" evidence="7">
    <location>
        <begin position="177"/>
        <end position="197"/>
    </location>
</feature>
<feature type="transmembrane region" description="Helical" evidence="7">
    <location>
        <begin position="262"/>
        <end position="283"/>
    </location>
</feature>
<dbReference type="Pfam" id="PF08817">
    <property type="entry name" value="YukD"/>
    <property type="match status" value="1"/>
</dbReference>
<evidence type="ECO:0000259" key="8">
    <source>
        <dbReference type="Pfam" id="PF19053"/>
    </source>
</evidence>
<dbReference type="Pfam" id="PF19053">
    <property type="entry name" value="EccD"/>
    <property type="match status" value="1"/>
</dbReference>
<dbReference type="Gene3D" id="3.10.20.90">
    <property type="entry name" value="Phosphatidylinositol 3-kinase Catalytic Subunit, Chain A, domain 1"/>
    <property type="match status" value="1"/>
</dbReference>
<dbReference type="InterPro" id="IPR006707">
    <property type="entry name" value="T7SS_EccD"/>
</dbReference>
<keyword evidence="5 7" id="KW-1133">Transmembrane helix</keyword>
<feature type="transmembrane region" description="Helical" evidence="7">
    <location>
        <begin position="209"/>
        <end position="229"/>
    </location>
</feature>
<evidence type="ECO:0000256" key="1">
    <source>
        <dbReference type="ARBA" id="ARBA00004651"/>
    </source>
</evidence>
<evidence type="ECO:0000256" key="3">
    <source>
        <dbReference type="ARBA" id="ARBA00022475"/>
    </source>
</evidence>
<feature type="transmembrane region" description="Helical" evidence="7">
    <location>
        <begin position="319"/>
        <end position="339"/>
    </location>
</feature>
<feature type="transmembrane region" description="Helical" evidence="7">
    <location>
        <begin position="125"/>
        <end position="143"/>
    </location>
</feature>
<comment type="subcellular location">
    <subcellularLocation>
        <location evidence="1">Cell membrane</location>
        <topology evidence="1">Multi-pass membrane protein</topology>
    </subcellularLocation>
</comment>
<evidence type="ECO:0000313" key="9">
    <source>
        <dbReference type="EMBL" id="MFO7192757.1"/>
    </source>
</evidence>
<keyword evidence="6 7" id="KW-0472">Membrane</keyword>
<accession>A0ABD6FFA2</accession>
<dbReference type="InterPro" id="IPR044049">
    <property type="entry name" value="EccD_transm"/>
</dbReference>
<protein>
    <submittedName>
        <fullName evidence="9">Type VII secretion integral membrane protein EccD</fullName>
    </submittedName>
</protein>
<feature type="transmembrane region" description="Helical" evidence="7">
    <location>
        <begin position="234"/>
        <end position="256"/>
    </location>
</feature>
<feature type="transmembrane region" description="Helical" evidence="7">
    <location>
        <begin position="398"/>
        <end position="419"/>
    </location>
</feature>
<comment type="similarity">
    <text evidence="2">Belongs to the EccD/Snm4 family.</text>
</comment>
<feature type="transmembrane region" description="Helical" evidence="7">
    <location>
        <begin position="345"/>
        <end position="362"/>
    </location>
</feature>
<evidence type="ECO:0000256" key="4">
    <source>
        <dbReference type="ARBA" id="ARBA00022692"/>
    </source>
</evidence>
<evidence type="ECO:0000256" key="5">
    <source>
        <dbReference type="ARBA" id="ARBA00022989"/>
    </source>
</evidence>
<sequence>MEAQTQHRYSTTTRLRFVLGTKATEVALPSDATLTDLLPAVLPQFGAEWIEQGADHEGWVVQRIGSPPLDEDKTLAELNLLDGESLYLRPRSDQLPPIDYDDLVAGVGEQVRDHRLAWRPPHTRWLFRLAAAAALLYGLLALADLQDPAITAVVALTFPVVLLIAAALLARTLAVPISATILTGVAACCAFVGGLALTESVAPLAEKHTMATVGFAITLLVLFIGRYAVADGALLFVGAILFTALLLVTGFVAAVAPLSTHQAAGIGLFICLVVSVFVPATSFRLSGLTLPLLPTDAPELSEEIDPVPAQMVVDRSKVVFGYSMAMHVGLGAAMSLLLPELVGNGDGWATALSLVIGALLGIRTRHPNGVVQRWAVVVPAVVAVVVNVEKYAAELTDVEMLVAVALPLVLVSGVMLLFSKVMPGRRHRPYWGRALEILESLTAIAVVPLLLQVLGVYGWMRGLAG</sequence>
<organism evidence="9 10">
    <name type="scientific">Thermocrispum agreste</name>
    <dbReference type="NCBI Taxonomy" id="37925"/>
    <lineage>
        <taxon>Bacteria</taxon>
        <taxon>Bacillati</taxon>
        <taxon>Actinomycetota</taxon>
        <taxon>Actinomycetes</taxon>
        <taxon>Pseudonocardiales</taxon>
        <taxon>Pseudonocardiaceae</taxon>
        <taxon>Thermocrispum</taxon>
    </lineage>
</organism>
<feature type="transmembrane region" description="Helical" evidence="7">
    <location>
        <begin position="440"/>
        <end position="460"/>
    </location>
</feature>
<dbReference type="EMBL" id="QGUI02000127">
    <property type="protein sequence ID" value="MFO7192757.1"/>
    <property type="molecule type" value="Genomic_DNA"/>
</dbReference>
<dbReference type="NCBIfam" id="TIGR03920">
    <property type="entry name" value="T7SS_EccD"/>
    <property type="match status" value="1"/>
</dbReference>
<reference evidence="9 10" key="1">
    <citation type="journal article" date="2021" name="BMC Genomics">
        <title>Genome-resolved metagenome and metatranscriptome analyses of thermophilic composting reveal key bacterial players and their metabolic interactions.</title>
        <authorList>
            <person name="Braga L.P.P."/>
            <person name="Pereira R.V."/>
            <person name="Martins L.F."/>
            <person name="Moura L.M.S."/>
            <person name="Sanchez F.B."/>
            <person name="Patane J.S.L."/>
            <person name="da Silva A.M."/>
            <person name="Setubal J.C."/>
        </authorList>
    </citation>
    <scope>NUCLEOTIDE SEQUENCE [LARGE SCALE GENOMIC DNA]</scope>
    <source>
        <strain evidence="9">ZC4RG45</strain>
    </source>
</reference>
<evidence type="ECO:0000256" key="2">
    <source>
        <dbReference type="ARBA" id="ARBA00006162"/>
    </source>
</evidence>
<evidence type="ECO:0000313" key="10">
    <source>
        <dbReference type="Proteomes" id="UP000249324"/>
    </source>
</evidence>
<feature type="domain" description="EccD-like transmembrane" evidence="8">
    <location>
        <begin position="123"/>
        <end position="463"/>
    </location>
</feature>